<sequence>MVEPKTKIISTNSRKNNLNIFSRVNREKGAYFFTLPGNIVLLITAIFPVLYSFYLSFFNMNVYHFSNFSFVGLEQYKKVFSQLDVGFFTILIRTIVWTIVNLLLQVILALFLALLLNVKDLKGKGIYRTILILPWAIPSYISALIWKGMFNYDFGVINIALKSIGLRGVEWLNNPICAFFACVIVNVWMATPFMMIVILGGLQSIDTELYEAAKIDGATPWDSFKNITIPLLKPVMFPAVVLTAFITFKQFDIIYLITEGMGGKTDLIITYAYNTFKTNNYSLSAAFSIVIFLILVGLTIGNMKFLKEKK</sequence>
<dbReference type="SUPFAM" id="SSF161098">
    <property type="entry name" value="MetI-like"/>
    <property type="match status" value="1"/>
</dbReference>
<feature type="transmembrane region" description="Helical" evidence="7">
    <location>
        <begin position="235"/>
        <end position="257"/>
    </location>
</feature>
<keyword evidence="3" id="KW-1003">Cell membrane</keyword>
<dbReference type="CDD" id="cd06261">
    <property type="entry name" value="TM_PBP2"/>
    <property type="match status" value="1"/>
</dbReference>
<feature type="transmembrane region" description="Helical" evidence="7">
    <location>
        <begin position="178"/>
        <end position="202"/>
    </location>
</feature>
<dbReference type="InterPro" id="IPR051393">
    <property type="entry name" value="ABC_transporter_permease"/>
</dbReference>
<keyword evidence="6 7" id="KW-0472">Membrane</keyword>
<feature type="transmembrane region" description="Helical" evidence="7">
    <location>
        <begin position="126"/>
        <end position="146"/>
    </location>
</feature>
<keyword evidence="10" id="KW-1185">Reference proteome</keyword>
<feature type="transmembrane region" description="Helical" evidence="7">
    <location>
        <begin position="30"/>
        <end position="54"/>
    </location>
</feature>
<accession>A0A1V4IKR3</accession>
<dbReference type="AlphaFoldDB" id="A0A1V4IKR3"/>
<feature type="domain" description="ABC transmembrane type-1" evidence="8">
    <location>
        <begin position="91"/>
        <end position="302"/>
    </location>
</feature>
<dbReference type="Pfam" id="PF00528">
    <property type="entry name" value="BPD_transp_1"/>
    <property type="match status" value="1"/>
</dbReference>
<evidence type="ECO:0000313" key="9">
    <source>
        <dbReference type="EMBL" id="OPJ60325.1"/>
    </source>
</evidence>
<organism evidence="9 10">
    <name type="scientific">Clostridium oryzae</name>
    <dbReference type="NCBI Taxonomy" id="1450648"/>
    <lineage>
        <taxon>Bacteria</taxon>
        <taxon>Bacillati</taxon>
        <taxon>Bacillota</taxon>
        <taxon>Clostridia</taxon>
        <taxon>Eubacteriales</taxon>
        <taxon>Clostridiaceae</taxon>
        <taxon>Clostridium</taxon>
    </lineage>
</organism>
<dbReference type="InterPro" id="IPR035906">
    <property type="entry name" value="MetI-like_sf"/>
</dbReference>
<dbReference type="GO" id="GO:0005886">
    <property type="term" value="C:plasma membrane"/>
    <property type="evidence" value="ECO:0007669"/>
    <property type="project" value="UniProtKB-SubCell"/>
</dbReference>
<dbReference type="InterPro" id="IPR000515">
    <property type="entry name" value="MetI-like"/>
</dbReference>
<keyword evidence="2 7" id="KW-0813">Transport</keyword>
<reference evidence="9 10" key="1">
    <citation type="submission" date="2017-03" db="EMBL/GenBank/DDBJ databases">
        <title>Genome sequence of Clostridium oryzae DSM 28571.</title>
        <authorList>
            <person name="Poehlein A."/>
            <person name="Daniel R."/>
        </authorList>
    </citation>
    <scope>NUCLEOTIDE SEQUENCE [LARGE SCALE GENOMIC DNA]</scope>
    <source>
        <strain evidence="9 10">DSM 28571</strain>
    </source>
</reference>
<evidence type="ECO:0000256" key="2">
    <source>
        <dbReference type="ARBA" id="ARBA00022448"/>
    </source>
</evidence>
<comment type="caution">
    <text evidence="9">The sequence shown here is derived from an EMBL/GenBank/DDBJ whole genome shotgun (WGS) entry which is preliminary data.</text>
</comment>
<dbReference type="GO" id="GO:0055085">
    <property type="term" value="P:transmembrane transport"/>
    <property type="evidence" value="ECO:0007669"/>
    <property type="project" value="InterPro"/>
</dbReference>
<evidence type="ECO:0000256" key="7">
    <source>
        <dbReference type="RuleBase" id="RU363032"/>
    </source>
</evidence>
<dbReference type="EMBL" id="MZGV01000033">
    <property type="protein sequence ID" value="OPJ60325.1"/>
    <property type="molecule type" value="Genomic_DNA"/>
</dbReference>
<dbReference type="Gene3D" id="1.10.3720.10">
    <property type="entry name" value="MetI-like"/>
    <property type="match status" value="1"/>
</dbReference>
<proteinExistence type="inferred from homology"/>
<evidence type="ECO:0000256" key="6">
    <source>
        <dbReference type="ARBA" id="ARBA00023136"/>
    </source>
</evidence>
<evidence type="ECO:0000256" key="1">
    <source>
        <dbReference type="ARBA" id="ARBA00004651"/>
    </source>
</evidence>
<feature type="transmembrane region" description="Helical" evidence="7">
    <location>
        <begin position="281"/>
        <end position="301"/>
    </location>
</feature>
<dbReference type="Proteomes" id="UP000190080">
    <property type="component" value="Unassembled WGS sequence"/>
</dbReference>
<evidence type="ECO:0000256" key="5">
    <source>
        <dbReference type="ARBA" id="ARBA00022989"/>
    </source>
</evidence>
<dbReference type="RefSeq" id="WP_079425697.1">
    <property type="nucleotide sequence ID" value="NZ_MZGV01000033.1"/>
</dbReference>
<evidence type="ECO:0000256" key="3">
    <source>
        <dbReference type="ARBA" id="ARBA00022475"/>
    </source>
</evidence>
<keyword evidence="5 7" id="KW-1133">Transmembrane helix</keyword>
<keyword evidence="4 7" id="KW-0812">Transmembrane</keyword>
<comment type="subcellular location">
    <subcellularLocation>
        <location evidence="1 7">Cell membrane</location>
        <topology evidence="1 7">Multi-pass membrane protein</topology>
    </subcellularLocation>
</comment>
<evidence type="ECO:0000259" key="8">
    <source>
        <dbReference type="PROSITE" id="PS50928"/>
    </source>
</evidence>
<dbReference type="PROSITE" id="PS50928">
    <property type="entry name" value="ABC_TM1"/>
    <property type="match status" value="1"/>
</dbReference>
<gene>
    <name evidence="9" type="primary">malF_2</name>
    <name evidence="9" type="ORF">CLORY_29000</name>
</gene>
<protein>
    <submittedName>
        <fullName evidence="9">Maltose transport system permease protein MalF</fullName>
    </submittedName>
</protein>
<dbReference type="STRING" id="1450648.CLORY_29000"/>
<dbReference type="PANTHER" id="PTHR30193:SF41">
    <property type="entry name" value="DIACETYLCHITOBIOSE UPTAKE SYSTEM PERMEASE PROTEIN NGCF"/>
    <property type="match status" value="1"/>
</dbReference>
<dbReference type="PANTHER" id="PTHR30193">
    <property type="entry name" value="ABC TRANSPORTER PERMEASE PROTEIN"/>
    <property type="match status" value="1"/>
</dbReference>
<comment type="similarity">
    <text evidence="7">Belongs to the binding-protein-dependent transport system permease family.</text>
</comment>
<evidence type="ECO:0000256" key="4">
    <source>
        <dbReference type="ARBA" id="ARBA00022692"/>
    </source>
</evidence>
<feature type="transmembrane region" description="Helical" evidence="7">
    <location>
        <begin position="90"/>
        <end position="114"/>
    </location>
</feature>
<evidence type="ECO:0000313" key="10">
    <source>
        <dbReference type="Proteomes" id="UP000190080"/>
    </source>
</evidence>
<dbReference type="OrthoDB" id="9761387at2"/>
<name>A0A1V4IKR3_9CLOT</name>